<organism evidence="3 4">
    <name type="scientific">Babesia duncani</name>
    <dbReference type="NCBI Taxonomy" id="323732"/>
    <lineage>
        <taxon>Eukaryota</taxon>
        <taxon>Sar</taxon>
        <taxon>Alveolata</taxon>
        <taxon>Apicomplexa</taxon>
        <taxon>Aconoidasida</taxon>
        <taxon>Piroplasmida</taxon>
        <taxon>Babesiidae</taxon>
        <taxon>Babesia</taxon>
    </lineage>
</organism>
<reference evidence="3" key="1">
    <citation type="journal article" date="2023" name="Nat. Microbiol.">
        <title>Babesia duncani multi-omics identifies virulence factors and drug targets.</title>
        <authorList>
            <person name="Singh P."/>
            <person name="Lonardi S."/>
            <person name="Liang Q."/>
            <person name="Vydyam P."/>
            <person name="Khabirova E."/>
            <person name="Fang T."/>
            <person name="Gihaz S."/>
            <person name="Thekkiniath J."/>
            <person name="Munshi M."/>
            <person name="Abel S."/>
            <person name="Ciampossin L."/>
            <person name="Batugedara G."/>
            <person name="Gupta M."/>
            <person name="Lu X.M."/>
            <person name="Lenz T."/>
            <person name="Chakravarty S."/>
            <person name="Cornillot E."/>
            <person name="Hu Y."/>
            <person name="Ma W."/>
            <person name="Gonzalez L.M."/>
            <person name="Sanchez S."/>
            <person name="Estrada K."/>
            <person name="Sanchez-Flores A."/>
            <person name="Montero E."/>
            <person name="Harb O.S."/>
            <person name="Le Roch K.G."/>
            <person name="Mamoun C.B."/>
        </authorList>
    </citation>
    <scope>NUCLEOTIDE SEQUENCE</scope>
    <source>
        <strain evidence="3">WA1</strain>
    </source>
</reference>
<accession>A0AAD9PIA4</accession>
<evidence type="ECO:0000313" key="4">
    <source>
        <dbReference type="Proteomes" id="UP001214638"/>
    </source>
</evidence>
<feature type="region of interest" description="Disordered" evidence="1">
    <location>
        <begin position="291"/>
        <end position="452"/>
    </location>
</feature>
<feature type="compositionally biased region" description="Polar residues" evidence="1">
    <location>
        <begin position="432"/>
        <end position="452"/>
    </location>
</feature>
<feature type="compositionally biased region" description="Low complexity" evidence="1">
    <location>
        <begin position="391"/>
        <end position="409"/>
    </location>
</feature>
<feature type="compositionally biased region" description="Low complexity" evidence="1">
    <location>
        <begin position="367"/>
        <end position="382"/>
    </location>
</feature>
<dbReference type="AlphaFoldDB" id="A0AAD9PIA4"/>
<feature type="transmembrane region" description="Helical" evidence="2">
    <location>
        <begin position="454"/>
        <end position="476"/>
    </location>
</feature>
<feature type="region of interest" description="Disordered" evidence="1">
    <location>
        <begin position="81"/>
        <end position="100"/>
    </location>
</feature>
<name>A0AAD9PIA4_9APIC</name>
<gene>
    <name evidence="3" type="ORF">BdWA1_003052</name>
</gene>
<protein>
    <submittedName>
        <fullName evidence="3">Uncharacterized protein</fullName>
    </submittedName>
</protein>
<dbReference type="Proteomes" id="UP001214638">
    <property type="component" value="Unassembled WGS sequence"/>
</dbReference>
<evidence type="ECO:0000313" key="3">
    <source>
        <dbReference type="EMBL" id="KAK2195376.1"/>
    </source>
</evidence>
<dbReference type="GeneID" id="94337349"/>
<proteinExistence type="predicted"/>
<keyword evidence="4" id="KW-1185">Reference proteome</keyword>
<keyword evidence="2" id="KW-0812">Transmembrane</keyword>
<dbReference type="KEGG" id="bdw:94337349"/>
<feature type="compositionally biased region" description="Polar residues" evidence="1">
    <location>
        <begin position="330"/>
        <end position="341"/>
    </location>
</feature>
<feature type="compositionally biased region" description="Gly residues" evidence="1">
    <location>
        <begin position="297"/>
        <end position="313"/>
    </location>
</feature>
<dbReference type="RefSeq" id="XP_067802219.1">
    <property type="nucleotide sequence ID" value="XM_067948068.1"/>
</dbReference>
<comment type="caution">
    <text evidence="3">The sequence shown here is derived from an EMBL/GenBank/DDBJ whole genome shotgun (WGS) entry which is preliminary data.</text>
</comment>
<dbReference type="EMBL" id="JALLKP010000004">
    <property type="protein sequence ID" value="KAK2195376.1"/>
    <property type="molecule type" value="Genomic_DNA"/>
</dbReference>
<keyword evidence="2" id="KW-0472">Membrane</keyword>
<evidence type="ECO:0000256" key="1">
    <source>
        <dbReference type="SAM" id="MobiDB-lite"/>
    </source>
</evidence>
<evidence type="ECO:0000256" key="2">
    <source>
        <dbReference type="SAM" id="Phobius"/>
    </source>
</evidence>
<sequence>MSSYDQHQGDFYFKYSFSGSSQNFEVFQIDSFKFNTTNFTFESNEGFMSIDPTNVIVYVCQIGSNNFHPWLLQIYGTAKENSDSSDQSEEDSDSSSDPSSENYLNYFFKLENKIWKNVTFSSLTDSSGQGGTFTSEEDNLAKTKLDTFKSLTSSGASAAKYYKLTYSSQSGSISYYSSGASAAKYYEFTNSSGSSSIIQPYYLASCFKDESDKKHTYVSVSGSGSQEYVVTSFKSYLATVPSFEITLKGVKSESSGLESVTYHTGSGSQANLSVKTDKFAEVSSPVIASAVQDGQSESGGLGGSVGGSGSGGGETKESEGGEKGLGGSGRSNETGSQASTEATHEASEQTEETVESGGENENGSNPSHSQDSQDSVLQSSDTSSKEATQKSADSGASEASSGTPAQPTSPSEPSPQSPPSSDGGGTEEAESQDSGGTELSSTTKAQSSDSLTNLPAIVCGTVFGSGGLIGGGILIYKYMG</sequence>
<keyword evidence="2" id="KW-1133">Transmembrane helix</keyword>